<name>A0A183HRW4_9BILA</name>
<dbReference type="STRING" id="387005.A0A183HRW4"/>
<dbReference type="PANTHER" id="PTHR15228">
    <property type="entry name" value="SPERMATHECAL PHYSIOLOGY VARIANT"/>
    <property type="match status" value="1"/>
</dbReference>
<evidence type="ECO:0000313" key="3">
    <source>
        <dbReference type="EMBL" id="VDO66840.1"/>
    </source>
</evidence>
<reference evidence="5" key="1">
    <citation type="submission" date="2016-06" db="UniProtKB">
        <authorList>
            <consortium name="WormBaseParasite"/>
        </authorList>
    </citation>
    <scope>IDENTIFICATION</scope>
</reference>
<dbReference type="InterPro" id="IPR008936">
    <property type="entry name" value="Rho_GTPase_activation_prot"/>
</dbReference>
<evidence type="ECO:0000259" key="2">
    <source>
        <dbReference type="PROSITE" id="PS50238"/>
    </source>
</evidence>
<dbReference type="EMBL" id="UZAJ01013400">
    <property type="protein sequence ID" value="VDO66840.1"/>
    <property type="molecule type" value="Genomic_DNA"/>
</dbReference>
<dbReference type="GO" id="GO:0005096">
    <property type="term" value="F:GTPase activator activity"/>
    <property type="evidence" value="ECO:0007669"/>
    <property type="project" value="UniProtKB-KW"/>
</dbReference>
<dbReference type="PROSITE" id="PS50238">
    <property type="entry name" value="RHOGAP"/>
    <property type="match status" value="1"/>
</dbReference>
<sequence>MERLRRQFDTLHKVDLSTVEDIHTVAGLLKLYLRLLPQQLVPFSVYRSLLTAYTNNRAFHERSKMCSFFFFEFSRKALKELNEANGRTLLAILMHMQKIADNSSENKMSIENLATIFSPTLFCTGTVPALPQQQHHLLHFLIQNPRIVPFS</sequence>
<evidence type="ECO:0000313" key="4">
    <source>
        <dbReference type="Proteomes" id="UP000267606"/>
    </source>
</evidence>
<feature type="domain" description="Rho-GAP" evidence="2">
    <location>
        <begin position="1"/>
        <end position="149"/>
    </location>
</feature>
<dbReference type="InterPro" id="IPR051025">
    <property type="entry name" value="RhoGAP"/>
</dbReference>
<dbReference type="Proteomes" id="UP000267606">
    <property type="component" value="Unassembled WGS sequence"/>
</dbReference>
<evidence type="ECO:0000313" key="5">
    <source>
        <dbReference type="WBParaSite" id="OFLC_0001022501-mRNA-1"/>
    </source>
</evidence>
<accession>A0A183HRW4</accession>
<dbReference type="GO" id="GO:0051056">
    <property type="term" value="P:regulation of small GTPase mediated signal transduction"/>
    <property type="evidence" value="ECO:0007669"/>
    <property type="project" value="UniProtKB-ARBA"/>
</dbReference>
<dbReference type="WBParaSite" id="OFLC_0001022501-mRNA-1">
    <property type="protein sequence ID" value="OFLC_0001022501-mRNA-1"/>
    <property type="gene ID" value="OFLC_0001022501"/>
</dbReference>
<dbReference type="Gene3D" id="1.10.555.10">
    <property type="entry name" value="Rho GTPase activation protein"/>
    <property type="match status" value="1"/>
</dbReference>
<gene>
    <name evidence="3" type="ORF">OFLC_LOCUS10228</name>
</gene>
<dbReference type="SMART" id="SM00324">
    <property type="entry name" value="RhoGAP"/>
    <property type="match status" value="1"/>
</dbReference>
<dbReference type="GO" id="GO:0007165">
    <property type="term" value="P:signal transduction"/>
    <property type="evidence" value="ECO:0007669"/>
    <property type="project" value="InterPro"/>
</dbReference>
<proteinExistence type="predicted"/>
<dbReference type="InterPro" id="IPR000198">
    <property type="entry name" value="RhoGAP_dom"/>
</dbReference>
<dbReference type="AlphaFoldDB" id="A0A183HRW4"/>
<protein>
    <submittedName>
        <fullName evidence="5">Rho-GAP domain-containing protein</fullName>
    </submittedName>
</protein>
<reference evidence="3 4" key="2">
    <citation type="submission" date="2018-11" db="EMBL/GenBank/DDBJ databases">
        <authorList>
            <consortium name="Pathogen Informatics"/>
        </authorList>
    </citation>
    <scope>NUCLEOTIDE SEQUENCE [LARGE SCALE GENOMIC DNA]</scope>
</reference>
<dbReference type="PANTHER" id="PTHR15228:SF25">
    <property type="entry name" value="F-BAR DOMAIN-CONTAINING PROTEIN"/>
    <property type="match status" value="1"/>
</dbReference>
<evidence type="ECO:0000256" key="1">
    <source>
        <dbReference type="ARBA" id="ARBA00022468"/>
    </source>
</evidence>
<dbReference type="CDD" id="cd00159">
    <property type="entry name" value="RhoGAP"/>
    <property type="match status" value="1"/>
</dbReference>
<dbReference type="SUPFAM" id="SSF48350">
    <property type="entry name" value="GTPase activation domain, GAP"/>
    <property type="match status" value="1"/>
</dbReference>
<dbReference type="Pfam" id="PF00620">
    <property type="entry name" value="RhoGAP"/>
    <property type="match status" value="1"/>
</dbReference>
<organism evidence="5">
    <name type="scientific">Onchocerca flexuosa</name>
    <dbReference type="NCBI Taxonomy" id="387005"/>
    <lineage>
        <taxon>Eukaryota</taxon>
        <taxon>Metazoa</taxon>
        <taxon>Ecdysozoa</taxon>
        <taxon>Nematoda</taxon>
        <taxon>Chromadorea</taxon>
        <taxon>Rhabditida</taxon>
        <taxon>Spirurina</taxon>
        <taxon>Spiruromorpha</taxon>
        <taxon>Filarioidea</taxon>
        <taxon>Onchocercidae</taxon>
        <taxon>Onchocerca</taxon>
    </lineage>
</organism>
<keyword evidence="4" id="KW-1185">Reference proteome</keyword>
<keyword evidence="1" id="KW-0343">GTPase activation</keyword>